<keyword evidence="5" id="KW-1133">Transmembrane helix</keyword>
<evidence type="ECO:0000256" key="4">
    <source>
        <dbReference type="SAM" id="MobiDB-lite"/>
    </source>
</evidence>
<reference evidence="8" key="1">
    <citation type="journal article" date="2019" name="Microbiology">
        <title>Complete Genome Sequence of an Uncultured Bacterium of the Candidate Phylum Bipolaricaulota.</title>
        <authorList>
            <person name="Kadnikov V.V."/>
            <person name="Mardanov A.V."/>
            <person name="Beletsky A.V."/>
            <person name="Frank Y.A."/>
            <person name="Karnachuk O.V."/>
            <person name="Ravin N.V."/>
        </authorList>
    </citation>
    <scope>NUCLEOTIDE SEQUENCE [LARGE SCALE GENOMIC DNA]</scope>
</reference>
<dbReference type="Pfam" id="PF13490">
    <property type="entry name" value="zf-HC2"/>
    <property type="match status" value="1"/>
</dbReference>
<evidence type="ECO:0000256" key="5">
    <source>
        <dbReference type="SAM" id="Phobius"/>
    </source>
</evidence>
<keyword evidence="5" id="KW-0472">Membrane</keyword>
<gene>
    <name evidence="7" type="ORF">SYNTR_1588</name>
</gene>
<feature type="transmembrane region" description="Helical" evidence="5">
    <location>
        <begin position="91"/>
        <end position="111"/>
    </location>
</feature>
<name>A0A6I6DM64_9FIRM</name>
<protein>
    <recommendedName>
        <fullName evidence="2">Anti-sigma-W factor RsiW</fullName>
    </recommendedName>
</protein>
<organism evidence="7 8">
    <name type="scientific">Candidatus Syntrophocurvum alkaliphilum</name>
    <dbReference type="NCBI Taxonomy" id="2293317"/>
    <lineage>
        <taxon>Bacteria</taxon>
        <taxon>Bacillati</taxon>
        <taxon>Bacillota</taxon>
        <taxon>Clostridia</taxon>
        <taxon>Eubacteriales</taxon>
        <taxon>Syntrophomonadaceae</taxon>
        <taxon>Candidatus Syntrophocurvum</taxon>
    </lineage>
</organism>
<dbReference type="AlphaFoldDB" id="A0A6I6DM64"/>
<evidence type="ECO:0000313" key="7">
    <source>
        <dbReference type="EMBL" id="QGU00182.1"/>
    </source>
</evidence>
<dbReference type="InterPro" id="IPR041916">
    <property type="entry name" value="Anti_sigma_zinc_sf"/>
</dbReference>
<dbReference type="RefSeq" id="WP_156203994.1">
    <property type="nucleotide sequence ID" value="NZ_CP046457.1"/>
</dbReference>
<feature type="domain" description="Putative zinc-finger" evidence="6">
    <location>
        <begin position="3"/>
        <end position="37"/>
    </location>
</feature>
<evidence type="ECO:0000313" key="8">
    <source>
        <dbReference type="Proteomes" id="UP000426444"/>
    </source>
</evidence>
<keyword evidence="5" id="KW-0812">Transmembrane</keyword>
<sequence>MRCEHIRELFSPYLDEMTTEKENEAIKAHLNVCSQCREEFDHLKTVCVMMRNIENLEAPEEFSEDLKKRLMHEKVKVFGNKDIKTPRRPGWVAASVAGVALAIGIYASSFIPFKSIVASVEDWMEGESEKPQIAVEDIINRVKLQWEMSEDKDKDPSSDIIPGEVDEEPITPDEDKDTIDEDESTKEEPKDIKDEEDDKPITIAKEPEPKEVNVVTTKVRVENIEDSIREVIKIAEANTGQYHLPASDRNTMQAFDSNNVKIVSITVKEEKKDKVIEELDPLGKVGTSVSDKIVLTQEYENAVEQINSLEDQKKEITEKDELTEEEKNKLKIIENDIAKWANTKEAIEKEVNMVTVEVYLIEEMKP</sequence>
<comment type="similarity">
    <text evidence="1">Belongs to the zinc-associated anti-sigma factor (ZAS) superfamily. Anti-sigma-W factor family.</text>
</comment>
<keyword evidence="8" id="KW-1185">Reference proteome</keyword>
<evidence type="ECO:0000259" key="6">
    <source>
        <dbReference type="Pfam" id="PF13490"/>
    </source>
</evidence>
<dbReference type="OrthoDB" id="9808253at2"/>
<evidence type="ECO:0000256" key="2">
    <source>
        <dbReference type="ARBA" id="ARBA00024438"/>
    </source>
</evidence>
<accession>A0A6I6DM64</accession>
<dbReference type="InterPro" id="IPR027383">
    <property type="entry name" value="Znf_put"/>
</dbReference>
<feature type="region of interest" description="Disordered" evidence="4">
    <location>
        <begin position="147"/>
        <end position="208"/>
    </location>
</feature>
<evidence type="ECO:0000256" key="1">
    <source>
        <dbReference type="ARBA" id="ARBA00024353"/>
    </source>
</evidence>
<feature type="compositionally biased region" description="Acidic residues" evidence="4">
    <location>
        <begin position="164"/>
        <end position="185"/>
    </location>
</feature>
<proteinExistence type="inferred from homology"/>
<dbReference type="Proteomes" id="UP000426444">
    <property type="component" value="Chromosome"/>
</dbReference>
<feature type="coiled-coil region" evidence="3">
    <location>
        <begin position="292"/>
        <end position="350"/>
    </location>
</feature>
<dbReference type="KEGG" id="salq:SYNTR_1588"/>
<keyword evidence="3" id="KW-0175">Coiled coil</keyword>
<evidence type="ECO:0000256" key="3">
    <source>
        <dbReference type="SAM" id="Coils"/>
    </source>
</evidence>
<dbReference type="Gene3D" id="1.10.10.1320">
    <property type="entry name" value="Anti-sigma factor, zinc-finger domain"/>
    <property type="match status" value="1"/>
</dbReference>
<dbReference type="EMBL" id="CP046457">
    <property type="protein sequence ID" value="QGU00182.1"/>
    <property type="molecule type" value="Genomic_DNA"/>
</dbReference>